<evidence type="ECO:0000256" key="1">
    <source>
        <dbReference type="SAM" id="MobiDB-lite"/>
    </source>
</evidence>
<accession>E4YSE6</accession>
<feature type="compositionally biased region" description="Polar residues" evidence="1">
    <location>
        <begin position="1243"/>
        <end position="1257"/>
    </location>
</feature>
<protein>
    <submittedName>
        <fullName evidence="2">Uncharacterized protein</fullName>
    </submittedName>
</protein>
<evidence type="ECO:0000313" key="2">
    <source>
        <dbReference type="EMBL" id="CBY38385.1"/>
    </source>
</evidence>
<feature type="region of interest" description="Disordered" evidence="1">
    <location>
        <begin position="1156"/>
        <end position="1180"/>
    </location>
</feature>
<proteinExistence type="predicted"/>
<name>E4YSE6_OIKDI</name>
<reference evidence="2" key="1">
    <citation type="journal article" date="2010" name="Science">
        <title>Plasticity of animal genome architecture unmasked by rapid evolution of a pelagic tunicate.</title>
        <authorList>
            <person name="Denoeud F."/>
            <person name="Henriet S."/>
            <person name="Mungpakdee S."/>
            <person name="Aury J.M."/>
            <person name="Da Silva C."/>
            <person name="Brinkmann H."/>
            <person name="Mikhaleva J."/>
            <person name="Olsen L.C."/>
            <person name="Jubin C."/>
            <person name="Canestro C."/>
            <person name="Bouquet J.M."/>
            <person name="Danks G."/>
            <person name="Poulain J."/>
            <person name="Campsteijn C."/>
            <person name="Adamski M."/>
            <person name="Cross I."/>
            <person name="Yadetie F."/>
            <person name="Muffato M."/>
            <person name="Louis A."/>
            <person name="Butcher S."/>
            <person name="Tsagkogeorga G."/>
            <person name="Konrad A."/>
            <person name="Singh S."/>
            <person name="Jensen M.F."/>
            <person name="Cong E.H."/>
            <person name="Eikeseth-Otteraa H."/>
            <person name="Noel B."/>
            <person name="Anthouard V."/>
            <person name="Porcel B.M."/>
            <person name="Kachouri-Lafond R."/>
            <person name="Nishino A."/>
            <person name="Ugolini M."/>
            <person name="Chourrout P."/>
            <person name="Nishida H."/>
            <person name="Aasland R."/>
            <person name="Huzurbazar S."/>
            <person name="Westhof E."/>
            <person name="Delsuc F."/>
            <person name="Lehrach H."/>
            <person name="Reinhardt R."/>
            <person name="Weissenbach J."/>
            <person name="Roy S.W."/>
            <person name="Artiguenave F."/>
            <person name="Postlethwait J.H."/>
            <person name="Manak J.R."/>
            <person name="Thompson E.M."/>
            <person name="Jaillon O."/>
            <person name="Du Pasquier L."/>
            <person name="Boudinot P."/>
            <person name="Liberles D.A."/>
            <person name="Volff J.N."/>
            <person name="Philippe H."/>
            <person name="Lenhard B."/>
            <person name="Roest Crollius H."/>
            <person name="Wincker P."/>
            <person name="Chourrout D."/>
        </authorList>
    </citation>
    <scope>NUCLEOTIDE SEQUENCE [LARGE SCALE GENOMIC DNA]</scope>
</reference>
<dbReference type="Proteomes" id="UP000011014">
    <property type="component" value="Unassembled WGS sequence"/>
</dbReference>
<dbReference type="EMBL" id="FN655203">
    <property type="protein sequence ID" value="CBY38385.1"/>
    <property type="molecule type" value="Genomic_DNA"/>
</dbReference>
<sequence>MARHISNSPNWNDCVTYMLEHEGKPLRSVAFVPLNNPERPDSFLLVPDSVKAGLGRALDPKVRSTAVKDFIWARKNCRLVFLDHLPKRVSGLMLVPNEYTYNELINAVEIALVYCFGDHLLDKRPVLDFPQIKKSFFYGDNVENLGAKIKISEWGKSYAEPHADANQELVIKITGTRTVLRSELEKVKSAREYFLSLNAARFLRVENSGRVQLAQVDKPVFIEDQNKMDRIRSAWKLIKKVKHYPAWNVTRPILNLFSLEELEEVAMKMRVSRNDLPTAQLVEKQVAFNKLMTLQGEWNEYQRMDDIASELASKMRRPVDLELDATDVVNKLPVFASKVGLSVSRTWADLEIKCRFIFQKIWTWVCELKRNPLAVPLDMLVLNDAFKVACEGSMDIKPARFPPGAFVPVRGQGELIWVITSVFPTIEIVPVPEMISLQNKEDLTRSFKQFGRVSLAFGMPDELEENVKKIKTFTPTEQDLIDNKDFVKAAYSDFFGHLTSYRQDETERVLVGLKISQGSDMQRAIADNLVGLLTAYGLEDPSVPASLIYAKWAEAFGAGKITIPDLRKPNPPQIAQISPFRASENPSELTPRTCLFDKRKKLVLASEHKNKCKSFGCTDFSSYLPLCEYHTMMYGDLVTSRPLASSVSSLRDVNTHSFAAERISVADSWNVVSPQIRARFLKEVVSQLQGRHNQDDFTPVEALWNMMLRYGCGVTDVSWGSSVLTRNKPLLDCLNELQRDFYKLKRSQNWVKVDDSGEGNLLVIELKSSVYARQRSYGRLALVGKADGDTIVERRAGDDHLDSHQDAPLRQVFDQTRYPEIRRQVDRLAKIPTGNMTPPELVYLRQLTADLGVKLAILVIYESEFKTTCNTFNFEEGNELNNHLAIITKSKTSAASTISFLEKTTSSGTCAALVPVARSPLLSCYPPSGGDNAQGWTYLADFVLASNPENSLAAENLIGTFFNDGVTQARSREREVMIFWFIRFLHFMGENDLMHDVGISFGDIQVFSTARETIEPKAEILSSLSTIKLAENDQKAQVQHQERVVEKTKDYPFTNDLIGYGERSLVADFEIPESKLRRMALVWNEMSFSVAGSLAPHEFKAMWTLQGVARTAFQQMAAAEKFDRRQVQLERRVLFEKESDLRRELRLRALREAELERDGSTNNEGCKDWWAPKVESEEDSTNAAAEQAVEEIFPAVNNQPLQPVDLQVIQQEAPTLDEAQQAPLPAPTTEEDIYLGAGEDSGCFSSETIEPETSTPAGTVPDTSELDREVELTKEQKKRKKENARIEHYKAEMMAKTIRPGGRWDPKKLGVEENLAPENVKMGISILQALAEVRILADKIPNSEARLHQATDPTDVSIISELSKNLTSAKAAPDIIKLAKATKCTITEVANRVAQLNLGGVAYYQADKPISSSRDETVFSPNTMLDFDHRADMAPGPEARAVLAKMGVEYNNECLVAHSDIEITFDRETRILIKRAANLLSYDFNEAADDGSELLLANTAAAYLVELLLADPLGLTQYLACIAALDGTINSVKIRQAMYFNLMYTNRTGRVRKWAIHFLPYGQDEF</sequence>
<feature type="region of interest" description="Disordered" evidence="1">
    <location>
        <begin position="1236"/>
        <end position="1265"/>
    </location>
</feature>
<gene>
    <name evidence="2" type="ORF">GSOID_T00032322001</name>
</gene>
<organism evidence="2">
    <name type="scientific">Oikopleura dioica</name>
    <name type="common">Tunicate</name>
    <dbReference type="NCBI Taxonomy" id="34765"/>
    <lineage>
        <taxon>Eukaryota</taxon>
        <taxon>Metazoa</taxon>
        <taxon>Chordata</taxon>
        <taxon>Tunicata</taxon>
        <taxon>Appendicularia</taxon>
        <taxon>Copelata</taxon>
        <taxon>Oikopleuridae</taxon>
        <taxon>Oikopleura</taxon>
    </lineage>
</organism>